<proteinExistence type="predicted"/>
<dbReference type="EMBL" id="CP081674">
    <property type="protein sequence ID" value="QZH69411.1"/>
    <property type="molecule type" value="Genomic_DNA"/>
</dbReference>
<gene>
    <name evidence="1" type="ORF">K6L26_30920</name>
</gene>
<name>A0ACD1FQS9_MYCFR</name>
<sequence length="194" mass="21095">MAEFEDGLRALGISGTGIPPGHLAVDQYGDGTWGQEAVRRHGADPEFLTRPAGAVIGWRAVCNCYGAGDLMPTKHWSSQHLWSRVPSPIRHDPSAFRIYAADEDVLDVITSDADAVAHDVWWNDHIKAVDVEAAIETALAAIRAGEVQLDEAVIRARQNRMSWAKIGAAAGMSPQAAHERWSKRCIPNPERPSG</sequence>
<evidence type="ECO:0000313" key="1">
    <source>
        <dbReference type="EMBL" id="QZH69411.1"/>
    </source>
</evidence>
<geneLocation type="plasmid" evidence="1 2">
    <name>unnamed1</name>
</geneLocation>
<dbReference type="Proteomes" id="UP000825598">
    <property type="component" value="Plasmid unnamed1"/>
</dbReference>
<accession>A0ACD1FQS9</accession>
<keyword evidence="2" id="KW-1185">Reference proteome</keyword>
<protein>
    <submittedName>
        <fullName evidence="1">AsnC family protein</fullName>
    </submittedName>
</protein>
<organism evidence="1 2">
    <name type="scientific">Mycolicibacterium farcinogenes</name>
    <name type="common">Mycobacterium farcinogenes</name>
    <dbReference type="NCBI Taxonomy" id="1802"/>
    <lineage>
        <taxon>Bacteria</taxon>
        <taxon>Bacillati</taxon>
        <taxon>Actinomycetota</taxon>
        <taxon>Actinomycetes</taxon>
        <taxon>Mycobacteriales</taxon>
        <taxon>Mycobacteriaceae</taxon>
        <taxon>Mycolicibacterium</taxon>
    </lineage>
</organism>
<keyword evidence="1" id="KW-0614">Plasmid</keyword>
<evidence type="ECO:0000313" key="2">
    <source>
        <dbReference type="Proteomes" id="UP000825598"/>
    </source>
</evidence>
<reference evidence="1" key="1">
    <citation type="submission" date="2021-07" db="EMBL/GenBank/DDBJ databases">
        <title>Complete Genome Sequences of Mycobacterium farcinogenes Isolated from Clinical Specimens from Patients in Thailand.</title>
        <authorList>
            <person name="Sodsai P."/>
        </authorList>
    </citation>
    <scope>NUCLEOTIDE SEQUENCE</scope>
    <source>
        <strain evidence="1">BKK/CU-MFGFA-001</strain>
    </source>
</reference>